<organism evidence="7 8">
    <name type="scientific">Alicyclobacillus fastidiosus</name>
    <dbReference type="NCBI Taxonomy" id="392011"/>
    <lineage>
        <taxon>Bacteria</taxon>
        <taxon>Bacillati</taxon>
        <taxon>Bacillota</taxon>
        <taxon>Bacilli</taxon>
        <taxon>Bacillales</taxon>
        <taxon>Alicyclobacillaceae</taxon>
        <taxon>Alicyclobacillus</taxon>
    </lineage>
</organism>
<keyword evidence="5 6" id="KW-0472">Membrane</keyword>
<keyword evidence="4 6" id="KW-1133">Transmembrane helix</keyword>
<dbReference type="CDD" id="cd13124">
    <property type="entry name" value="MATE_SpoVB_like"/>
    <property type="match status" value="1"/>
</dbReference>
<evidence type="ECO:0000313" key="8">
    <source>
        <dbReference type="Proteomes" id="UP001164761"/>
    </source>
</evidence>
<dbReference type="InterPro" id="IPR024923">
    <property type="entry name" value="PG_synth_SpoVB"/>
</dbReference>
<keyword evidence="8" id="KW-1185">Reference proteome</keyword>
<dbReference type="NCBIfam" id="TIGR02900">
    <property type="entry name" value="spore_V_B"/>
    <property type="match status" value="1"/>
</dbReference>
<evidence type="ECO:0000256" key="2">
    <source>
        <dbReference type="ARBA" id="ARBA00022475"/>
    </source>
</evidence>
<name>A0ABY6ZLB9_9BACL</name>
<evidence type="ECO:0000256" key="4">
    <source>
        <dbReference type="ARBA" id="ARBA00022989"/>
    </source>
</evidence>
<feature type="transmembrane region" description="Helical" evidence="6">
    <location>
        <begin position="46"/>
        <end position="70"/>
    </location>
</feature>
<dbReference type="InterPro" id="IPR050833">
    <property type="entry name" value="Poly_Biosynth_Transport"/>
</dbReference>
<dbReference type="PIRSF" id="PIRSF038958">
    <property type="entry name" value="PG_synth_SpoVB"/>
    <property type="match status" value="1"/>
</dbReference>
<feature type="transmembrane region" description="Helical" evidence="6">
    <location>
        <begin position="195"/>
        <end position="216"/>
    </location>
</feature>
<feature type="transmembrane region" description="Helical" evidence="6">
    <location>
        <begin position="82"/>
        <end position="104"/>
    </location>
</feature>
<dbReference type="InterPro" id="IPR002797">
    <property type="entry name" value="Polysacc_synth"/>
</dbReference>
<evidence type="ECO:0000256" key="5">
    <source>
        <dbReference type="ARBA" id="ARBA00023136"/>
    </source>
</evidence>
<dbReference type="PANTHER" id="PTHR30250">
    <property type="entry name" value="PST FAMILY PREDICTED COLANIC ACID TRANSPORTER"/>
    <property type="match status" value="1"/>
</dbReference>
<feature type="transmembrane region" description="Helical" evidence="6">
    <location>
        <begin position="397"/>
        <end position="417"/>
    </location>
</feature>
<keyword evidence="2" id="KW-1003">Cell membrane</keyword>
<dbReference type="PANTHER" id="PTHR30250:SF24">
    <property type="entry name" value="STAGE V SPORULATION PROTEIN B"/>
    <property type="match status" value="1"/>
</dbReference>
<comment type="subcellular location">
    <subcellularLocation>
        <location evidence="1">Cell membrane</location>
        <topology evidence="1">Multi-pass membrane protein</topology>
    </subcellularLocation>
</comment>
<feature type="transmembrane region" description="Helical" evidence="6">
    <location>
        <begin position="124"/>
        <end position="144"/>
    </location>
</feature>
<evidence type="ECO:0000256" key="1">
    <source>
        <dbReference type="ARBA" id="ARBA00004651"/>
    </source>
</evidence>
<dbReference type="InterPro" id="IPR014249">
    <property type="entry name" value="Spore_V_B"/>
</dbReference>
<feature type="transmembrane region" description="Helical" evidence="6">
    <location>
        <begin position="323"/>
        <end position="344"/>
    </location>
</feature>
<feature type="transmembrane region" description="Helical" evidence="6">
    <location>
        <begin position="164"/>
        <end position="183"/>
    </location>
</feature>
<reference evidence="7" key="1">
    <citation type="submission" date="2022-08" db="EMBL/GenBank/DDBJ databases">
        <title>Alicyclobacillus fastidiosus DSM 17978, complete genome.</title>
        <authorList>
            <person name="Wang Q."/>
            <person name="Cai R."/>
            <person name="Wang Z."/>
        </authorList>
    </citation>
    <scope>NUCLEOTIDE SEQUENCE</scope>
    <source>
        <strain evidence="7">DSM 17978</strain>
    </source>
</reference>
<sequence>MCKEYRMTASRVTFVTGKKVIIFLQDIIRFSKITEWERCRVNRPSFLHGALILMISGLVTRIMGFVYRVFLTRIIGAEGMGLFQIVFPILGLVLTLVTAGLPLAISKLVAEAIAQNDKARVKRIMGVSVGVVSVMTVILTVLMYTCRGFIEHHWLSDARAFPTYLTMIPLVSIIAISSLYRGYFQGLQDMSPTAWGQILEQTVRIISIWILAAYFIQYSLEYAAAAAMMGMVLGEFCGMLFLVASQRRRGRLDSVLPNGATRSRETVRQTLHAMGEIALPVTLSKLIWSVLFAAEPILVMRALKAAGFTTSTATALYGQYSGMAIPLLVFPTVFTGSLATNLVPSVSEAVAASERFRVRIRLSQSFTATAMVAFPSAVVLTMFAGPLTHYIYKEDSIGPILAVMAPFMFLLCLQAPLTGILQGLNKAGVAMVNSIIGGVLKLLLIYLLASKPTMGILGVSMATAASFTVSCLLNLWFVVHYVGFTIRLQALTRVALASCGMFMYMQVITWHKTPLPFGSMMLAILGGFILYFGLLCALRVLTTRNIRRVPRVGPWLARLVARMPFAV</sequence>
<evidence type="ECO:0000256" key="6">
    <source>
        <dbReference type="SAM" id="Phobius"/>
    </source>
</evidence>
<dbReference type="EMBL" id="CP104067">
    <property type="protein sequence ID" value="WAH43644.1"/>
    <property type="molecule type" value="Genomic_DNA"/>
</dbReference>
<evidence type="ECO:0000313" key="7">
    <source>
        <dbReference type="EMBL" id="WAH43644.1"/>
    </source>
</evidence>
<accession>A0ABY6ZLB9</accession>
<feature type="transmembrane region" description="Helical" evidence="6">
    <location>
        <begin position="455"/>
        <end position="478"/>
    </location>
</feature>
<feature type="transmembrane region" description="Helical" evidence="6">
    <location>
        <begin position="429"/>
        <end position="449"/>
    </location>
</feature>
<feature type="transmembrane region" description="Helical" evidence="6">
    <location>
        <begin position="520"/>
        <end position="541"/>
    </location>
</feature>
<feature type="transmembrane region" description="Helical" evidence="6">
    <location>
        <begin position="490"/>
        <end position="508"/>
    </location>
</feature>
<feature type="transmembrane region" description="Helical" evidence="6">
    <location>
        <begin position="286"/>
        <end position="303"/>
    </location>
</feature>
<dbReference type="Pfam" id="PF01943">
    <property type="entry name" value="Polysacc_synt"/>
    <property type="match status" value="1"/>
</dbReference>
<gene>
    <name evidence="7" type="primary">spoVB</name>
    <name evidence="7" type="ORF">NZD89_09820</name>
</gene>
<dbReference type="RefSeq" id="WP_268007526.1">
    <property type="nucleotide sequence ID" value="NZ_BSUT01000001.1"/>
</dbReference>
<feature type="transmembrane region" description="Helical" evidence="6">
    <location>
        <begin position="222"/>
        <end position="244"/>
    </location>
</feature>
<evidence type="ECO:0000256" key="3">
    <source>
        <dbReference type="ARBA" id="ARBA00022692"/>
    </source>
</evidence>
<proteinExistence type="predicted"/>
<feature type="transmembrane region" description="Helical" evidence="6">
    <location>
        <begin position="365"/>
        <end position="385"/>
    </location>
</feature>
<protein>
    <submittedName>
        <fullName evidence="7">Stage V sporulation protein B</fullName>
    </submittedName>
</protein>
<keyword evidence="3 6" id="KW-0812">Transmembrane</keyword>
<dbReference type="Proteomes" id="UP001164761">
    <property type="component" value="Chromosome"/>
</dbReference>